<evidence type="ECO:0000256" key="1">
    <source>
        <dbReference type="ARBA" id="ARBA00004604"/>
    </source>
</evidence>
<comment type="function">
    <text evidence="9">Involved in nucleolar processing of pre-18S ribosomal RNA. Involved in ribosome biosynthesis.</text>
</comment>
<dbReference type="Pfam" id="PF23243">
    <property type="entry name" value="HEAT_HEATR1"/>
    <property type="match status" value="1"/>
</dbReference>
<evidence type="ECO:0000256" key="6">
    <source>
        <dbReference type="ARBA" id="ARBA00022552"/>
    </source>
</evidence>
<dbReference type="Gene3D" id="1.25.10.10">
    <property type="entry name" value="Leucine-rich Repeat Variant"/>
    <property type="match status" value="1"/>
</dbReference>
<dbReference type="EMBL" id="JAVRRL010000117">
    <property type="protein sequence ID" value="KAK5107521.1"/>
    <property type="molecule type" value="Genomic_DNA"/>
</dbReference>
<dbReference type="PANTHER" id="PTHR13457">
    <property type="entry name" value="BAP28"/>
    <property type="match status" value="1"/>
</dbReference>
<dbReference type="GO" id="GO:0034455">
    <property type="term" value="C:t-UTP complex"/>
    <property type="evidence" value="ECO:0007669"/>
    <property type="project" value="TreeGrafter"/>
</dbReference>
<evidence type="ECO:0000256" key="8">
    <source>
        <dbReference type="ARBA" id="ARBA00023274"/>
    </source>
</evidence>
<keyword evidence="7 10" id="KW-0539">Nucleus</keyword>
<evidence type="ECO:0000256" key="2">
    <source>
        <dbReference type="ARBA" id="ARBA00010559"/>
    </source>
</evidence>
<dbReference type="InterPro" id="IPR040191">
    <property type="entry name" value="UTP10"/>
</dbReference>
<evidence type="ECO:0000256" key="9">
    <source>
        <dbReference type="ARBA" id="ARBA00025076"/>
    </source>
</evidence>
<dbReference type="PANTHER" id="PTHR13457:SF1">
    <property type="entry name" value="HEAT REPEAT-CONTAINING PROTEIN 1"/>
    <property type="match status" value="1"/>
</dbReference>
<dbReference type="Pfam" id="PF12397">
    <property type="entry name" value="U3snoRNP10"/>
    <property type="match status" value="1"/>
</dbReference>
<dbReference type="InterPro" id="IPR011989">
    <property type="entry name" value="ARM-like"/>
</dbReference>
<organism evidence="13 14">
    <name type="scientific">Meristemomyces frigidus</name>
    <dbReference type="NCBI Taxonomy" id="1508187"/>
    <lineage>
        <taxon>Eukaryota</taxon>
        <taxon>Fungi</taxon>
        <taxon>Dikarya</taxon>
        <taxon>Ascomycota</taxon>
        <taxon>Pezizomycotina</taxon>
        <taxon>Dothideomycetes</taxon>
        <taxon>Dothideomycetidae</taxon>
        <taxon>Mycosphaerellales</taxon>
        <taxon>Teratosphaeriaceae</taxon>
        <taxon>Meristemomyces</taxon>
    </lineage>
</organism>
<evidence type="ECO:0000256" key="11">
    <source>
        <dbReference type="SAM" id="Coils"/>
    </source>
</evidence>
<keyword evidence="6 10" id="KW-0698">rRNA processing</keyword>
<feature type="domain" description="BP28 C-terminal" evidence="12">
    <location>
        <begin position="1417"/>
        <end position="1569"/>
    </location>
</feature>
<evidence type="ECO:0000256" key="3">
    <source>
        <dbReference type="ARBA" id="ARBA00011399"/>
    </source>
</evidence>
<protein>
    <recommendedName>
        <fullName evidence="4 10">U3 small nucleolar RNA-associated protein 10</fullName>
    </recommendedName>
</protein>
<comment type="subcellular location">
    <subcellularLocation>
        <location evidence="1 10">Nucleus</location>
        <location evidence="1 10">Nucleolus</location>
    </subcellularLocation>
</comment>
<dbReference type="InterPro" id="IPR016024">
    <property type="entry name" value="ARM-type_fold"/>
</dbReference>
<evidence type="ECO:0000256" key="7">
    <source>
        <dbReference type="ARBA" id="ARBA00023242"/>
    </source>
</evidence>
<keyword evidence="5 10" id="KW-0690">Ribosome biogenesis</keyword>
<reference evidence="13" key="1">
    <citation type="submission" date="2023-08" db="EMBL/GenBank/DDBJ databases">
        <title>Black Yeasts Isolated from many extreme environments.</title>
        <authorList>
            <person name="Coleine C."/>
            <person name="Stajich J.E."/>
            <person name="Selbmann L."/>
        </authorList>
    </citation>
    <scope>NUCLEOTIDE SEQUENCE</scope>
    <source>
        <strain evidence="13">CCFEE 5401</strain>
    </source>
</reference>
<dbReference type="InterPro" id="IPR022125">
    <property type="entry name" value="U3snoRNP10_N"/>
</dbReference>
<evidence type="ECO:0000256" key="10">
    <source>
        <dbReference type="RuleBase" id="RU367065"/>
    </source>
</evidence>
<dbReference type="GO" id="GO:0000462">
    <property type="term" value="P:maturation of SSU-rRNA from tricistronic rRNA transcript (SSU-rRNA, 5.8S rRNA, LSU-rRNA)"/>
    <property type="evidence" value="ECO:0007669"/>
    <property type="project" value="TreeGrafter"/>
</dbReference>
<gene>
    <name evidence="13" type="ORF">LTR62_001051</name>
</gene>
<dbReference type="GO" id="GO:0045943">
    <property type="term" value="P:positive regulation of transcription by RNA polymerase I"/>
    <property type="evidence" value="ECO:0007669"/>
    <property type="project" value="TreeGrafter"/>
</dbReference>
<accession>A0AAN7TBY9</accession>
<feature type="coiled-coil region" evidence="11">
    <location>
        <begin position="1088"/>
        <end position="1146"/>
    </location>
</feature>
<keyword evidence="11" id="KW-0175">Coiled coil</keyword>
<dbReference type="SMART" id="SM01036">
    <property type="entry name" value="BP28CT"/>
    <property type="match status" value="1"/>
</dbReference>
<evidence type="ECO:0000256" key="5">
    <source>
        <dbReference type="ARBA" id="ARBA00022517"/>
    </source>
</evidence>
<comment type="caution">
    <text evidence="13">The sequence shown here is derived from an EMBL/GenBank/DDBJ whole genome shotgun (WGS) entry which is preliminary data.</text>
</comment>
<evidence type="ECO:0000259" key="12">
    <source>
        <dbReference type="SMART" id="SM01036"/>
    </source>
</evidence>
<dbReference type="GO" id="GO:0030686">
    <property type="term" value="C:90S preribosome"/>
    <property type="evidence" value="ECO:0007669"/>
    <property type="project" value="TreeGrafter"/>
</dbReference>
<proteinExistence type="inferred from homology"/>
<keyword evidence="8 10" id="KW-0687">Ribonucleoprotein</keyword>
<comment type="subunit">
    <text evidence="3 10">Component of the ribosomal small subunit (SSU) processome.</text>
</comment>
<dbReference type="GO" id="GO:0030515">
    <property type="term" value="F:snoRNA binding"/>
    <property type="evidence" value="ECO:0007669"/>
    <property type="project" value="TreeGrafter"/>
</dbReference>
<comment type="similarity">
    <text evidence="2 10">Belongs to the HEATR1/UTP10 family.</text>
</comment>
<name>A0AAN7TBY9_9PEZI</name>
<dbReference type="SUPFAM" id="SSF48371">
    <property type="entry name" value="ARM repeat"/>
    <property type="match status" value="3"/>
</dbReference>
<dbReference type="GO" id="GO:0032040">
    <property type="term" value="C:small-subunit processome"/>
    <property type="evidence" value="ECO:0007669"/>
    <property type="project" value="TreeGrafter"/>
</dbReference>
<dbReference type="Proteomes" id="UP001310890">
    <property type="component" value="Unassembled WGS sequence"/>
</dbReference>
<dbReference type="InterPro" id="IPR056473">
    <property type="entry name" value="HEAT_Utp10/HEAT1"/>
</dbReference>
<dbReference type="InterPro" id="IPR012954">
    <property type="entry name" value="BP28_C_dom"/>
</dbReference>
<evidence type="ECO:0000256" key="4">
    <source>
        <dbReference type="ARBA" id="ARBA00015399"/>
    </source>
</evidence>
<evidence type="ECO:0000313" key="14">
    <source>
        <dbReference type="Proteomes" id="UP001310890"/>
    </source>
</evidence>
<evidence type="ECO:0000313" key="13">
    <source>
        <dbReference type="EMBL" id="KAK5107521.1"/>
    </source>
</evidence>
<dbReference type="Pfam" id="PF08146">
    <property type="entry name" value="BP28CT"/>
    <property type="match status" value="1"/>
</dbReference>
<sequence>MATALQQQLAAIAANSTHQLDLKAQKARHSKSLLFEPRDAASQTFDTIYQICIEGFEELCMLDARFGAFGRNLFSEQSKNEDRSQMTAAENTEVGKTVDSFLGLVGGRLLLKPAMKAVEWLVRRFRVQEYNMETILITFLPYHSSHIFPTLLSILPDQLPPTFRFLHPYVASLQCPPRHALLTAAINNTGFFSAFSQYVLRVARARHHSAVLIGLWASITAQAVNGMIDTTRSGRDTVRKQREEDLLLRVLPILQSALSISGVSELYLGSCMILTILATKASLHDKVLDAMMEAIVGAWTPQTMDDGLTCLAVLAEEKSEPGVPKRVAKAVTAGDGSLLRLYQRHQADALVLGIAIANPNVVEGSEMSALVLAAAQRTNFDISQLSGRLTITAGNVSIDVDQQERTEVEIMDIDEPTTEHTDTLGPMLAALPTLDSKASFLAIGPDTSFPSYLAAYEVACNNARNMERFLALPSLQQKQWSHNPVYMTFLARAWKSSSQSSARIAALEGAYKSINEHKPSSALDMQTLLPAVLVALTDNVQKARRAAANLVLLIHGLCADGKDVSIWCVKDVYGNRSANLHNLSSHDAQRFTASTLLPVLEDCVLDANVVVRAVVEALKGEGAGAKDTKPLKQSLRSDYTTYLASHAVSTCDPTMQLQLLNIVNRAGKAAADARKKSLITFVQEYSKQTSRGRDLDVAIIGSMSSRTTEELDVLRSIAETDVPLSAVALERVRALFSTMKDSSQITSADFLLQLALHNTQSDALETLQNLPFTTAVLVHLVNDLPNASDLYDQPSSAKKRRTSVTNVTGARKTDLGAVNAALQRVTLVLELVEGSKPEQRPQLLEGLFRLLSELHVYKAMLDSQLVYLQGLLMSCLLAVVNGLKNNTNGTEIDRSVIRADLIVETVRTTSSTQVHNTALLLISSLATWAPELVLHSVMPLFTFMSTTLLRQSDDFSAHVTDQTVSRIVPPLAASLRKRGKDLVSGASELLLSFTAAFEHIPLHRRSGLFQHLVQTLGAGESLFAVSAMLIERYPNDDRVRPFVSELMGHFSVEVQMRALKQYFDLVSDGLKSKRGLSNTILAFGEKDAEQIEDSINNLLQALSTLMQAPVLRRRVAKAFAQGVQTAVTLQATYAELLEQAMRLTRDLASKPDLHSSATIVLTSLLRLTPTKDFIESSAQLMQTGSNATRQQVFSALESRVMEAKRSDALLQQTFLEVLPNCGVFVDQEQPVAVRHAAITCMDQIVEKYGKKDRSAVLEAAEVVAGSAALGSEHVGLQVISTLCLASMVEVLGDEFIPILPQVLLKVLGYLDSELKTSQPNFRLQNAAFGFGTAVLDHLPWMYSDAFLDRTLVLAGKLQNGSNAAAKQFCMLAASNIAAPSLLSSLDRTFVLTVEQGDQYAVQQYLELLRHAISQHKKQTLIDNSPTLFAILLQAFDIRRSKHDTVDEDEDEDYSSIFETVDTIALETVLKLDDKTFRPFFIRFVEWSSSGLPKSDAVGRTLRATSLYSFAHRFFEQLQSIVTSYASYILDDAATLLTTISSSQSDTDLALLQIVVSALTSNFHHDQDDFWSSPAHFSAMSPPLLALLTRAATLPALTTIHVIPAITDLAAAAASPEHHKAMNSTIMSYMRHSVPEVRLAAVKCERAITERLGLDWLALLPEMLPFISESQEDDDEDVEREVLRWVRQIEGVTGESMMGMLQ</sequence>